<evidence type="ECO:0000313" key="10">
    <source>
        <dbReference type="EMBL" id="TCT08639.1"/>
    </source>
</evidence>
<dbReference type="InterPro" id="IPR007272">
    <property type="entry name" value="Sulf_transp_TsuA/YedE"/>
</dbReference>
<feature type="transmembrane region" description="Helical" evidence="9">
    <location>
        <begin position="124"/>
        <end position="145"/>
    </location>
</feature>
<feature type="transmembrane region" description="Helical" evidence="9">
    <location>
        <begin position="334"/>
        <end position="353"/>
    </location>
</feature>
<dbReference type="Proteomes" id="UP000295525">
    <property type="component" value="Unassembled WGS sequence"/>
</dbReference>
<feature type="transmembrane region" description="Helical" evidence="9">
    <location>
        <begin position="95"/>
        <end position="112"/>
    </location>
</feature>
<evidence type="ECO:0000256" key="1">
    <source>
        <dbReference type="ARBA" id="ARBA00004429"/>
    </source>
</evidence>
<evidence type="ECO:0000256" key="8">
    <source>
        <dbReference type="ARBA" id="ARBA00035655"/>
    </source>
</evidence>
<proteinExistence type="inferred from homology"/>
<gene>
    <name evidence="10" type="ORF">EDC26_105191</name>
</gene>
<dbReference type="GO" id="GO:0005886">
    <property type="term" value="C:plasma membrane"/>
    <property type="evidence" value="ECO:0007669"/>
    <property type="project" value="UniProtKB-SubCell"/>
</dbReference>
<evidence type="ECO:0000256" key="9">
    <source>
        <dbReference type="SAM" id="Phobius"/>
    </source>
</evidence>
<feature type="transmembrane region" description="Helical" evidence="9">
    <location>
        <begin position="62"/>
        <end position="83"/>
    </location>
</feature>
<feature type="transmembrane region" description="Helical" evidence="9">
    <location>
        <begin position="259"/>
        <end position="283"/>
    </location>
</feature>
<keyword evidence="11" id="KW-1185">Reference proteome</keyword>
<keyword evidence="4" id="KW-0997">Cell inner membrane</keyword>
<name>A0A4R3M8M1_9BURK</name>
<evidence type="ECO:0000313" key="11">
    <source>
        <dbReference type="Proteomes" id="UP000295525"/>
    </source>
</evidence>
<feature type="transmembrane region" description="Helical" evidence="9">
    <location>
        <begin position="28"/>
        <end position="50"/>
    </location>
</feature>
<feature type="transmembrane region" description="Helical" evidence="9">
    <location>
        <begin position="201"/>
        <end position="223"/>
    </location>
</feature>
<evidence type="ECO:0000256" key="3">
    <source>
        <dbReference type="ARBA" id="ARBA00022475"/>
    </source>
</evidence>
<comment type="similarity">
    <text evidence="8">Belongs to the TsuA/YedE (TC 9.B.102) family.</text>
</comment>
<comment type="caution">
    <text evidence="10">The sequence shown here is derived from an EMBL/GenBank/DDBJ whole genome shotgun (WGS) entry which is preliminary data.</text>
</comment>
<evidence type="ECO:0000256" key="5">
    <source>
        <dbReference type="ARBA" id="ARBA00022692"/>
    </source>
</evidence>
<organism evidence="10 11">
    <name type="scientific">Paralcaligenes ureilyticus</name>
    <dbReference type="NCBI Taxonomy" id="627131"/>
    <lineage>
        <taxon>Bacteria</taxon>
        <taxon>Pseudomonadati</taxon>
        <taxon>Pseudomonadota</taxon>
        <taxon>Betaproteobacteria</taxon>
        <taxon>Burkholderiales</taxon>
        <taxon>Alcaligenaceae</taxon>
        <taxon>Paralcaligenes</taxon>
    </lineage>
</organism>
<dbReference type="Pfam" id="PF04143">
    <property type="entry name" value="Sulf_transp"/>
    <property type="match status" value="1"/>
</dbReference>
<dbReference type="AlphaFoldDB" id="A0A4R3M8M1"/>
<keyword evidence="7 9" id="KW-0472">Membrane</keyword>
<evidence type="ECO:0000256" key="4">
    <source>
        <dbReference type="ARBA" id="ARBA00022519"/>
    </source>
</evidence>
<dbReference type="PANTHER" id="PTHR30574:SF1">
    <property type="entry name" value="SULPHUR TRANSPORT DOMAIN-CONTAINING PROTEIN"/>
    <property type="match status" value="1"/>
</dbReference>
<keyword evidence="3" id="KW-1003">Cell membrane</keyword>
<dbReference type="PANTHER" id="PTHR30574">
    <property type="entry name" value="INNER MEMBRANE PROTEIN YEDE"/>
    <property type="match status" value="1"/>
</dbReference>
<dbReference type="EMBL" id="SMAJ01000005">
    <property type="protein sequence ID" value="TCT08639.1"/>
    <property type="molecule type" value="Genomic_DNA"/>
</dbReference>
<reference evidence="10 11" key="1">
    <citation type="submission" date="2019-03" db="EMBL/GenBank/DDBJ databases">
        <title>Genomic Encyclopedia of Type Strains, Phase IV (KMG-IV): sequencing the most valuable type-strain genomes for metagenomic binning, comparative biology and taxonomic classification.</title>
        <authorList>
            <person name="Goeker M."/>
        </authorList>
    </citation>
    <scope>NUCLEOTIDE SEQUENCE [LARGE SCALE GENOMIC DNA]</scope>
    <source>
        <strain evidence="10 11">DSM 24591</strain>
    </source>
</reference>
<feature type="transmembrane region" description="Helical" evidence="9">
    <location>
        <begin position="295"/>
        <end position="314"/>
    </location>
</feature>
<feature type="transmembrane region" description="Helical" evidence="9">
    <location>
        <begin position="165"/>
        <end position="189"/>
    </location>
</feature>
<comment type="subcellular location">
    <subcellularLocation>
        <location evidence="1">Cell inner membrane</location>
        <topology evidence="1">Multi-pass membrane protein</topology>
    </subcellularLocation>
</comment>
<sequence length="361" mass="38079">MSRLPLAALVAAFFVGLAWFVSARQALLLLVGVGLGSVLASTRFSFTTGWRRLILSRDPRSVIAQLTLLAAAAAISMPLLARFPTELNAALGPPSISLLVGAFVFGLTMQIADGCGSGTLYKAGLGVPLNMTILPLFALGSFIGSAQMDWWLALGNVNPIGLVQLYGPIEAFGITCLGLIVLALAALIWSGKKTPWFDRRLLIGAIALAVLMGLNLIIAGQPWGIVYGFGLWAAKIATASGFFNPSHNWFWSQPDNSQILSQFVLLDVTSITNIGVLAGALLVSAGKPPARAPRLTPTQWAAGLVAGFVMGYSSRLAFGCNVGAVFSGISTGSLHGWIWVPMAFCGTLIGVRLRRYLNFSG</sequence>
<accession>A0A4R3M8M1</accession>
<protein>
    <submittedName>
        <fullName evidence="10">Uncharacterized protein</fullName>
    </submittedName>
</protein>
<keyword evidence="2" id="KW-0813">Transport</keyword>
<dbReference type="OrthoDB" id="9794165at2"/>
<keyword evidence="5 9" id="KW-0812">Transmembrane</keyword>
<keyword evidence="6 9" id="KW-1133">Transmembrane helix</keyword>
<evidence type="ECO:0000256" key="6">
    <source>
        <dbReference type="ARBA" id="ARBA00022989"/>
    </source>
</evidence>
<evidence type="ECO:0000256" key="7">
    <source>
        <dbReference type="ARBA" id="ARBA00023136"/>
    </source>
</evidence>
<evidence type="ECO:0000256" key="2">
    <source>
        <dbReference type="ARBA" id="ARBA00022448"/>
    </source>
</evidence>
<dbReference type="RefSeq" id="WP_132581794.1">
    <property type="nucleotide sequence ID" value="NZ_SMAJ01000005.1"/>
</dbReference>